<evidence type="ECO:0000259" key="3">
    <source>
        <dbReference type="Pfam" id="PF04773"/>
    </source>
</evidence>
<feature type="compositionally biased region" description="Low complexity" evidence="1">
    <location>
        <begin position="298"/>
        <end position="360"/>
    </location>
</feature>
<dbReference type="STRING" id="335543.Sfum_4083"/>
<feature type="region of interest" description="Disordered" evidence="1">
    <location>
        <begin position="240"/>
        <end position="376"/>
    </location>
</feature>
<evidence type="ECO:0000313" key="5">
    <source>
        <dbReference type="Proteomes" id="UP000001784"/>
    </source>
</evidence>
<proteinExistence type="predicted"/>
<dbReference type="EMBL" id="CP000478">
    <property type="protein sequence ID" value="ABK19748.1"/>
    <property type="molecule type" value="Genomic_DNA"/>
</dbReference>
<dbReference type="InterPro" id="IPR006860">
    <property type="entry name" value="FecR"/>
</dbReference>
<keyword evidence="2" id="KW-0732">Signal</keyword>
<keyword evidence="5" id="KW-1185">Reference proteome</keyword>
<organism evidence="4 5">
    <name type="scientific">Syntrophobacter fumaroxidans (strain DSM 10017 / MPOB)</name>
    <dbReference type="NCBI Taxonomy" id="335543"/>
    <lineage>
        <taxon>Bacteria</taxon>
        <taxon>Pseudomonadati</taxon>
        <taxon>Thermodesulfobacteriota</taxon>
        <taxon>Syntrophobacteria</taxon>
        <taxon>Syntrophobacterales</taxon>
        <taxon>Syntrophobacteraceae</taxon>
        <taxon>Syntrophobacter</taxon>
    </lineage>
</organism>
<feature type="domain" description="FecR protein" evidence="3">
    <location>
        <begin position="70"/>
        <end position="163"/>
    </location>
</feature>
<feature type="compositionally biased region" description="Low complexity" evidence="1">
    <location>
        <begin position="267"/>
        <end position="290"/>
    </location>
</feature>
<gene>
    <name evidence="4" type="ordered locus">Sfum_4083</name>
</gene>
<evidence type="ECO:0000313" key="4">
    <source>
        <dbReference type="EMBL" id="ABK19748.1"/>
    </source>
</evidence>
<feature type="compositionally biased region" description="Low complexity" evidence="1">
    <location>
        <begin position="247"/>
        <end position="256"/>
    </location>
</feature>
<name>A0LQP6_SYNFM</name>
<evidence type="ECO:0000256" key="1">
    <source>
        <dbReference type="SAM" id="MobiDB-lite"/>
    </source>
</evidence>
<evidence type="ECO:0000256" key="2">
    <source>
        <dbReference type="SAM" id="SignalP"/>
    </source>
</evidence>
<dbReference type="KEGG" id="sfu:Sfum_4083"/>
<dbReference type="Pfam" id="PF04773">
    <property type="entry name" value="FecR"/>
    <property type="match status" value="1"/>
</dbReference>
<dbReference type="eggNOG" id="COG4254">
    <property type="taxonomic scope" value="Bacteria"/>
</dbReference>
<sequence length="376" mass="39920">MLPYIRLLGKNRFKTSFTFLMVLCAVACAGIARGASGPVGKAAVLKGAVFVEREGRSIAAKAGESVFLKDKWQTKGDGSVEIVFLDESRVKMAPGSVMEITEYLYDPSQKSRQGLLSMMSGKARFVVQDLQDFKEKRFRVQGQTAVVGTRDTDFVVRVRSGSAKESICREELLEALCIENVIIAVNRTTPDKGAVITTNMITQVCGKNPPTPPRFATPAERADLLKGLEEIGSRKLPRAETGIGVPETSGGETSTGLTHTPPPEVIVPPFIFPSTTTTTTSSSTTTTSTTLPWQVPRTTTTTSTTSTTMPTTTSTTSTSTSTTSTSTTSTSTTSTTTTSTSTTSTSTTSTSTTSTSTTTTLPQPPQPPIRGGPRGR</sequence>
<dbReference type="Proteomes" id="UP000001784">
    <property type="component" value="Chromosome"/>
</dbReference>
<feature type="signal peptide" evidence="2">
    <location>
        <begin position="1"/>
        <end position="29"/>
    </location>
</feature>
<accession>A0LQP6</accession>
<dbReference type="PANTHER" id="PTHR38731">
    <property type="entry name" value="LIPL45-RELATED LIPOPROTEIN-RELATED"/>
    <property type="match status" value="1"/>
</dbReference>
<dbReference type="InParanoid" id="A0LQP6"/>
<dbReference type="AlphaFoldDB" id="A0LQP6"/>
<dbReference type="HOGENOM" id="CLU_735533_0_0_7"/>
<reference evidence="4 5" key="1">
    <citation type="submission" date="2006-10" db="EMBL/GenBank/DDBJ databases">
        <title>Complete sequence of Syntrophobacter fumaroxidans MPOB.</title>
        <authorList>
            <consortium name="US DOE Joint Genome Institute"/>
            <person name="Copeland A."/>
            <person name="Lucas S."/>
            <person name="Lapidus A."/>
            <person name="Barry K."/>
            <person name="Detter J.C."/>
            <person name="Glavina del Rio T."/>
            <person name="Hammon N."/>
            <person name="Israni S."/>
            <person name="Pitluck S."/>
            <person name="Goltsman E.G."/>
            <person name="Martinez M."/>
            <person name="Schmutz J."/>
            <person name="Larimer F."/>
            <person name="Land M."/>
            <person name="Hauser L."/>
            <person name="Kyrpides N."/>
            <person name="Kim E."/>
            <person name="Boone D.R."/>
            <person name="Brockman F."/>
            <person name="Culley D."/>
            <person name="Ferry J."/>
            <person name="Gunsalus R."/>
            <person name="McInerney M.J."/>
            <person name="Morrison M."/>
            <person name="Plugge C."/>
            <person name="Rohlin L."/>
            <person name="Scholten J."/>
            <person name="Sieber J."/>
            <person name="Stams A.J.M."/>
            <person name="Worm P."/>
            <person name="Henstra A.M."/>
            <person name="Richardson P."/>
        </authorList>
    </citation>
    <scope>NUCLEOTIDE SEQUENCE [LARGE SCALE GENOMIC DNA]</scope>
    <source>
        <strain evidence="5">DSM 10017 / MPOB</strain>
    </source>
</reference>
<protein>
    <submittedName>
        <fullName evidence="4">Solute binding protein-like</fullName>
    </submittedName>
</protein>
<feature type="chain" id="PRO_5002626946" evidence="2">
    <location>
        <begin position="30"/>
        <end position="376"/>
    </location>
</feature>